<evidence type="ECO:0000313" key="2">
    <source>
        <dbReference type="Proteomes" id="UP000184221"/>
    </source>
</evidence>
<dbReference type="EMBL" id="FQXC01000001">
    <property type="protein sequence ID" value="SHG68751.1"/>
    <property type="molecule type" value="Genomic_DNA"/>
</dbReference>
<dbReference type="Proteomes" id="UP000184221">
    <property type="component" value="Unassembled WGS sequence"/>
</dbReference>
<proteinExistence type="predicted"/>
<dbReference type="RefSeq" id="WP_072775754.1">
    <property type="nucleotide sequence ID" value="NZ_FQXC01000001.1"/>
</dbReference>
<organism evidence="1 2">
    <name type="scientific">Marivita hallyeonensis</name>
    <dbReference type="NCBI Taxonomy" id="996342"/>
    <lineage>
        <taxon>Bacteria</taxon>
        <taxon>Pseudomonadati</taxon>
        <taxon>Pseudomonadota</taxon>
        <taxon>Alphaproteobacteria</taxon>
        <taxon>Rhodobacterales</taxon>
        <taxon>Roseobacteraceae</taxon>
        <taxon>Marivita</taxon>
    </lineage>
</organism>
<keyword evidence="2" id="KW-1185">Reference proteome</keyword>
<gene>
    <name evidence="1" type="ORF">SAMN05443551_0287</name>
</gene>
<dbReference type="AlphaFoldDB" id="A0A1M5LUQ2"/>
<evidence type="ECO:0000313" key="1">
    <source>
        <dbReference type="EMBL" id="SHG68751.1"/>
    </source>
</evidence>
<accession>A0A1M5LUQ2</accession>
<protein>
    <submittedName>
        <fullName evidence="1">Uncharacterized protein</fullName>
    </submittedName>
</protein>
<reference evidence="1 2" key="1">
    <citation type="submission" date="2016-11" db="EMBL/GenBank/DDBJ databases">
        <authorList>
            <person name="Jaros S."/>
            <person name="Januszkiewicz K."/>
            <person name="Wedrychowicz H."/>
        </authorList>
    </citation>
    <scope>NUCLEOTIDE SEQUENCE [LARGE SCALE GENOMIC DNA]</scope>
    <source>
        <strain evidence="1 2">DSM 29431</strain>
    </source>
</reference>
<dbReference type="STRING" id="996342.SAMN05443551_0287"/>
<dbReference type="OrthoDB" id="7820525at2"/>
<name>A0A1M5LUQ2_9RHOB</name>
<sequence>METMRSTQPSVLLSETEFKAKSEGYGWRKSIHKGWIQHYYHQHPEPEGWPVEAEILLQKVGDCSPSNRVRVCAVSPHGDIEEEHFLNPAEDMDMADVLFDLAAYSDHNIMFDPVPWKRGVRSSRTRLGFRTIVGEHPFDYFPSPAIFWGVGVSAFQFLAPLPFAMEVAAMAEMLDGAGLSRAHRIDGSTSDLLYMPGSLIHRPGLPPFTAEVLFDAFSEVEVDGGDWLWAKY</sequence>